<dbReference type="GO" id="GO:0004866">
    <property type="term" value="F:endopeptidase inhibitor activity"/>
    <property type="evidence" value="ECO:0007669"/>
    <property type="project" value="InterPro"/>
</dbReference>
<dbReference type="Proteomes" id="UP000327044">
    <property type="component" value="Unassembled WGS sequence"/>
</dbReference>
<evidence type="ECO:0000256" key="2">
    <source>
        <dbReference type="ARBA" id="ARBA00015575"/>
    </source>
</evidence>
<evidence type="ECO:0000256" key="1">
    <source>
        <dbReference type="ARBA" id="ARBA00006405"/>
    </source>
</evidence>
<dbReference type="EMBL" id="GEZM01021637">
    <property type="protein sequence ID" value="JAV88889.1"/>
    <property type="molecule type" value="Transcribed_RNA"/>
</dbReference>
<comment type="similarity">
    <text evidence="1">Belongs to the proteasome inhibitor PI31 family.</text>
</comment>
<dbReference type="PANTHER" id="PTHR13266:SF1">
    <property type="entry name" value="PROTEASOME INHIBITOR PI31 SUBUNIT"/>
    <property type="match status" value="1"/>
</dbReference>
<dbReference type="GO" id="GO:0000502">
    <property type="term" value="C:proteasome complex"/>
    <property type="evidence" value="ECO:0007669"/>
    <property type="project" value="UniProtKB-KW"/>
</dbReference>
<dbReference type="Gene3D" id="3.40.1000.30">
    <property type="match status" value="1"/>
</dbReference>
<evidence type="ECO:0000259" key="5">
    <source>
        <dbReference type="Pfam" id="PF11566"/>
    </source>
</evidence>
<name>A0A1Y1MTJ4_PHOPY</name>
<accession>A0A1Y1MTJ4</accession>
<evidence type="ECO:0000313" key="7">
    <source>
        <dbReference type="EMBL" id="KAB0799375.1"/>
    </source>
</evidence>
<dbReference type="AlphaFoldDB" id="A0A1Y1MTJ4"/>
<sequence>MAANLFGWDLLYNSVKDDIRNNQDVLVCLTHLVLISNGFKCIGLGESKNIDGTEAKSEILPPGWNNGYAIRYVYQGRLYNLRGTNMDDAIMINLIRVQERTVSMVQLNNRAVVQLTGALDQMIPNNEELAQTIKSQLIDKVTVSNKYKDSTSQTTNNETPRSYIPNSPSAPQFDTFPSRIQPERPPLGVGRSDLDPLGGMGPFPGIGPLPRPGSNVMPPGGSGMLFVPPGARPNPDSNYGVPPGSVPPGARFDPFRPPDTDQFPRRPNRRDHDEFLPPGFDNMFM</sequence>
<dbReference type="PANTHER" id="PTHR13266">
    <property type="entry name" value="PROTEASOME INHIBITOR"/>
    <property type="match status" value="1"/>
</dbReference>
<evidence type="ECO:0000313" key="8">
    <source>
        <dbReference type="Proteomes" id="UP000327044"/>
    </source>
</evidence>
<dbReference type="Pfam" id="PF11566">
    <property type="entry name" value="PI31_Prot_N"/>
    <property type="match status" value="1"/>
</dbReference>
<keyword evidence="8" id="KW-1185">Reference proteome</keyword>
<dbReference type="EMBL" id="VVIM01000005">
    <property type="protein sequence ID" value="KAB0799375.1"/>
    <property type="molecule type" value="Genomic_DNA"/>
</dbReference>
<dbReference type="InterPro" id="IPR021625">
    <property type="entry name" value="PI31_Prot_N"/>
</dbReference>
<feature type="domain" description="PI31 proteasome regulator N-terminal" evidence="5">
    <location>
        <begin position="17"/>
        <end position="145"/>
    </location>
</feature>
<protein>
    <recommendedName>
        <fullName evidence="2">Proteasome inhibitor PI31 subunit</fullName>
    </recommendedName>
</protein>
<dbReference type="InParanoid" id="A0A1Y1MTJ4"/>
<feature type="region of interest" description="Disordered" evidence="4">
    <location>
        <begin position="146"/>
        <end position="172"/>
    </location>
</feature>
<keyword evidence="3" id="KW-0647">Proteasome</keyword>
<dbReference type="GO" id="GO:0043161">
    <property type="term" value="P:proteasome-mediated ubiquitin-dependent protein catabolic process"/>
    <property type="evidence" value="ECO:0007669"/>
    <property type="project" value="InterPro"/>
</dbReference>
<gene>
    <name evidence="7" type="ORF">PPYR_07255</name>
</gene>
<evidence type="ECO:0000256" key="3">
    <source>
        <dbReference type="ARBA" id="ARBA00022942"/>
    </source>
</evidence>
<proteinExistence type="inferred from homology"/>
<dbReference type="GO" id="GO:0070628">
    <property type="term" value="F:proteasome binding"/>
    <property type="evidence" value="ECO:0007669"/>
    <property type="project" value="InterPro"/>
</dbReference>
<evidence type="ECO:0000256" key="4">
    <source>
        <dbReference type="SAM" id="MobiDB-lite"/>
    </source>
</evidence>
<dbReference type="FunCoup" id="A0A1Y1MTJ4">
    <property type="interactions" value="497"/>
</dbReference>
<feature type="compositionally biased region" description="Basic and acidic residues" evidence="4">
    <location>
        <begin position="253"/>
        <end position="275"/>
    </location>
</feature>
<reference evidence="7" key="3">
    <citation type="submission" date="2019-08" db="EMBL/GenBank/DDBJ databases">
        <authorList>
            <consortium name="Photinus pyralis genome working group"/>
            <person name="Fallon T.R."/>
            <person name="Sander Lower S.E."/>
            <person name="Weng J.-K."/>
        </authorList>
    </citation>
    <scope>NUCLEOTIDE SEQUENCE</scope>
    <source>
        <strain evidence="7">1611_PpyrPB1</strain>
        <tissue evidence="7">Whole body</tissue>
    </source>
</reference>
<organism evidence="6">
    <name type="scientific">Photinus pyralis</name>
    <name type="common">Common eastern firefly</name>
    <name type="synonym">Lampyris pyralis</name>
    <dbReference type="NCBI Taxonomy" id="7054"/>
    <lineage>
        <taxon>Eukaryota</taxon>
        <taxon>Metazoa</taxon>
        <taxon>Ecdysozoa</taxon>
        <taxon>Arthropoda</taxon>
        <taxon>Hexapoda</taxon>
        <taxon>Insecta</taxon>
        <taxon>Pterygota</taxon>
        <taxon>Neoptera</taxon>
        <taxon>Endopterygota</taxon>
        <taxon>Coleoptera</taxon>
        <taxon>Polyphaga</taxon>
        <taxon>Elateriformia</taxon>
        <taxon>Elateroidea</taxon>
        <taxon>Lampyridae</taxon>
        <taxon>Lampyrinae</taxon>
        <taxon>Photinus</taxon>
    </lineage>
</organism>
<dbReference type="InterPro" id="IPR045128">
    <property type="entry name" value="PI31-like"/>
</dbReference>
<feature type="region of interest" description="Disordered" evidence="4">
    <location>
        <begin position="219"/>
        <end position="285"/>
    </location>
</feature>
<reference evidence="7 8" key="2">
    <citation type="journal article" date="2018" name="Elife">
        <title>Firefly genomes illuminate parallel origins of bioluminescence in beetles.</title>
        <authorList>
            <person name="Fallon T.R."/>
            <person name="Lower S.E."/>
            <person name="Chang C.H."/>
            <person name="Bessho-Uehara M."/>
            <person name="Martin G.J."/>
            <person name="Bewick A.J."/>
            <person name="Behringer M."/>
            <person name="Debat H.J."/>
            <person name="Wong I."/>
            <person name="Day J.C."/>
            <person name="Suvorov A."/>
            <person name="Silva C.J."/>
            <person name="Stanger-Hall K.F."/>
            <person name="Hall D.W."/>
            <person name="Schmitz R.J."/>
            <person name="Nelson D.R."/>
            <person name="Lewis S.M."/>
            <person name="Shigenobu S."/>
            <person name="Bybee S.M."/>
            <person name="Larracuente A.M."/>
            <person name="Oba Y."/>
            <person name="Weng J.K."/>
        </authorList>
    </citation>
    <scope>NUCLEOTIDE SEQUENCE [LARGE SCALE GENOMIC DNA]</scope>
    <source>
        <strain evidence="7">1611_PpyrPB1</strain>
        <tissue evidence="7">Whole body</tissue>
    </source>
</reference>
<reference evidence="6" key="1">
    <citation type="journal article" date="2016" name="Sci. Rep.">
        <title>Molecular characterization of firefly nuptial gifts: a multi-omics approach sheds light on postcopulatory sexual selection.</title>
        <authorList>
            <person name="Al-Wathiqui N."/>
            <person name="Fallon T.R."/>
            <person name="South A."/>
            <person name="Weng J.K."/>
            <person name="Lewis S.M."/>
        </authorList>
    </citation>
    <scope>NUCLEOTIDE SEQUENCE</scope>
</reference>
<evidence type="ECO:0000313" key="6">
    <source>
        <dbReference type="EMBL" id="JAV88889.1"/>
    </source>
</evidence>
<dbReference type="OrthoDB" id="68090at2759"/>